<evidence type="ECO:0000313" key="1">
    <source>
        <dbReference type="EMBL" id="OYD16008.1"/>
    </source>
</evidence>
<proteinExistence type="predicted"/>
<evidence type="ECO:0000313" key="2">
    <source>
        <dbReference type="Proteomes" id="UP000215215"/>
    </source>
</evidence>
<dbReference type="EMBL" id="NOZQ01000092">
    <property type="protein sequence ID" value="OYD16008.1"/>
    <property type="molecule type" value="Genomic_DNA"/>
</dbReference>
<name>A0A235BUL6_UNCW3</name>
<dbReference type="Proteomes" id="UP000215215">
    <property type="component" value="Unassembled WGS sequence"/>
</dbReference>
<organism evidence="1 2">
    <name type="scientific">candidate division WOR-3 bacterium JGI_Cruoil_03_44_89</name>
    <dbReference type="NCBI Taxonomy" id="1973748"/>
    <lineage>
        <taxon>Bacteria</taxon>
        <taxon>Bacteria division WOR-3</taxon>
    </lineage>
</organism>
<gene>
    <name evidence="1" type="ORF">CH333_04530</name>
</gene>
<feature type="non-terminal residue" evidence="1">
    <location>
        <position position="70"/>
    </location>
</feature>
<reference evidence="1 2" key="1">
    <citation type="submission" date="2017-07" db="EMBL/GenBank/DDBJ databases">
        <title>Recovery of genomes from metagenomes via a dereplication, aggregation, and scoring strategy.</title>
        <authorList>
            <person name="Sieber C.M."/>
            <person name="Probst A.J."/>
            <person name="Sharrar A."/>
            <person name="Thomas B.C."/>
            <person name="Hess M."/>
            <person name="Tringe S.G."/>
            <person name="Banfield J.F."/>
        </authorList>
    </citation>
    <scope>NUCLEOTIDE SEQUENCE [LARGE SCALE GENOMIC DNA]</scope>
    <source>
        <strain evidence="1">JGI_Cruoil_03_44_89</strain>
    </source>
</reference>
<comment type="caution">
    <text evidence="1">The sequence shown here is derived from an EMBL/GenBank/DDBJ whole genome shotgun (WGS) entry which is preliminary data.</text>
</comment>
<protein>
    <submittedName>
        <fullName evidence="1">Uncharacterized protein</fullName>
    </submittedName>
</protein>
<sequence length="70" mass="7614">MGILLSILILAPVFEPLSLGALEGSWTAGVRLDNLLSTSAYLSTHTSQYEEDTYVYLNTQQGVSFGFPSE</sequence>
<accession>A0A235BUL6</accession>
<dbReference type="AlphaFoldDB" id="A0A235BUL6"/>